<feature type="transmembrane region" description="Helical" evidence="3">
    <location>
        <begin position="146"/>
        <end position="167"/>
    </location>
</feature>
<dbReference type="PANTHER" id="PTHR45672:SF3">
    <property type="entry name" value="THIOREDOXIN DOMAIN-CONTAINING PROTEIN 5"/>
    <property type="match status" value="1"/>
</dbReference>
<evidence type="ECO:0000313" key="6">
    <source>
        <dbReference type="Proteomes" id="UP000688137"/>
    </source>
</evidence>
<evidence type="ECO:0000313" key="5">
    <source>
        <dbReference type="EMBL" id="CAD8044202.1"/>
    </source>
</evidence>
<dbReference type="InterPro" id="IPR017937">
    <property type="entry name" value="Thioredoxin_CS"/>
</dbReference>
<evidence type="ECO:0000256" key="2">
    <source>
        <dbReference type="ARBA" id="ARBA00022729"/>
    </source>
</evidence>
<dbReference type="PROSITE" id="PS51352">
    <property type="entry name" value="THIOREDOXIN_2"/>
    <property type="match status" value="1"/>
</dbReference>
<keyword evidence="3" id="KW-0472">Membrane</keyword>
<protein>
    <recommendedName>
        <fullName evidence="4">Thioredoxin domain-containing protein</fullName>
    </recommendedName>
</protein>
<dbReference type="Proteomes" id="UP000688137">
    <property type="component" value="Unassembled WGS sequence"/>
</dbReference>
<dbReference type="PANTHER" id="PTHR45672">
    <property type="entry name" value="PROTEIN DISULFIDE-ISOMERASE C17H9.14C-RELATED"/>
    <property type="match status" value="1"/>
</dbReference>
<evidence type="ECO:0000259" key="4">
    <source>
        <dbReference type="PROSITE" id="PS51352"/>
    </source>
</evidence>
<comment type="caution">
    <text evidence="5">The sequence shown here is derived from an EMBL/GenBank/DDBJ whole genome shotgun (WGS) entry which is preliminary data.</text>
</comment>
<dbReference type="InterPro" id="IPR051063">
    <property type="entry name" value="PDI"/>
</dbReference>
<organism evidence="5 6">
    <name type="scientific">Paramecium primaurelia</name>
    <dbReference type="NCBI Taxonomy" id="5886"/>
    <lineage>
        <taxon>Eukaryota</taxon>
        <taxon>Sar</taxon>
        <taxon>Alveolata</taxon>
        <taxon>Ciliophora</taxon>
        <taxon>Intramacronucleata</taxon>
        <taxon>Oligohymenophorea</taxon>
        <taxon>Peniculida</taxon>
        <taxon>Parameciidae</taxon>
        <taxon>Paramecium</taxon>
    </lineage>
</organism>
<keyword evidence="2" id="KW-0732">Signal</keyword>
<name>A0A8S1JP07_PARPR</name>
<dbReference type="GO" id="GO:0006457">
    <property type="term" value="P:protein folding"/>
    <property type="evidence" value="ECO:0007669"/>
    <property type="project" value="TreeGrafter"/>
</dbReference>
<feature type="domain" description="Thioredoxin" evidence="4">
    <location>
        <begin position="9"/>
        <end position="120"/>
    </location>
</feature>
<evidence type="ECO:0000256" key="3">
    <source>
        <dbReference type="SAM" id="Phobius"/>
    </source>
</evidence>
<dbReference type="CDD" id="cd02961">
    <property type="entry name" value="PDI_a_family"/>
    <property type="match status" value="1"/>
</dbReference>
<dbReference type="PROSITE" id="PS00194">
    <property type="entry name" value="THIOREDOXIN_1"/>
    <property type="match status" value="1"/>
</dbReference>
<accession>A0A8S1JP07</accession>
<comment type="similarity">
    <text evidence="1">Belongs to the protein disulfide isomerase family.</text>
</comment>
<keyword evidence="6" id="KW-1185">Reference proteome</keyword>
<dbReference type="GO" id="GO:0003756">
    <property type="term" value="F:protein disulfide isomerase activity"/>
    <property type="evidence" value="ECO:0007669"/>
    <property type="project" value="TreeGrafter"/>
</dbReference>
<dbReference type="Pfam" id="PF00085">
    <property type="entry name" value="Thioredoxin"/>
    <property type="match status" value="1"/>
</dbReference>
<dbReference type="EMBL" id="CAJJDM010000003">
    <property type="protein sequence ID" value="CAD8044202.1"/>
    <property type="molecule type" value="Genomic_DNA"/>
</dbReference>
<dbReference type="InterPro" id="IPR013766">
    <property type="entry name" value="Thioredoxin_domain"/>
</dbReference>
<keyword evidence="3" id="KW-0812">Transmembrane</keyword>
<dbReference type="AlphaFoldDB" id="A0A8S1JP07"/>
<sequence>MFFLFIYCVVAHQFKSDSRILQLNGEQLEQEIQKSEPFLIMLYAPWCGHCKNLIPVLDKLADQVDYKFIAIDCVTNPDAKKRFGVKGYPTLLYIKDNKTYKFQGQRTPELIIKFIEEDYLQSKEINEIPKYEHYQENFIDKYFNNVWIFIAVIVLTGLTIFVTILCINDCKENRKLDKIEKELQEKKKEN</sequence>
<keyword evidence="3" id="KW-1133">Transmembrane helix</keyword>
<reference evidence="5" key="1">
    <citation type="submission" date="2021-01" db="EMBL/GenBank/DDBJ databases">
        <authorList>
            <consortium name="Genoscope - CEA"/>
            <person name="William W."/>
        </authorList>
    </citation>
    <scope>NUCLEOTIDE SEQUENCE</scope>
</reference>
<proteinExistence type="inferred from homology"/>
<evidence type="ECO:0000256" key="1">
    <source>
        <dbReference type="ARBA" id="ARBA00006347"/>
    </source>
</evidence>
<dbReference type="GO" id="GO:0005783">
    <property type="term" value="C:endoplasmic reticulum"/>
    <property type="evidence" value="ECO:0007669"/>
    <property type="project" value="TreeGrafter"/>
</dbReference>
<gene>
    <name evidence="5" type="ORF">PPRIM_AZ9-3.1.T0060284</name>
</gene>
<dbReference type="OMA" id="ADQVDYK"/>